<evidence type="ECO:0000313" key="1">
    <source>
        <dbReference type="EMBL" id="OOS00580.1"/>
    </source>
</evidence>
<dbReference type="STRING" id="734.B0187_01360"/>
<organism evidence="1 2">
    <name type="scientific">Haemophilus paracuniculus</name>
    <dbReference type="NCBI Taxonomy" id="734"/>
    <lineage>
        <taxon>Bacteria</taxon>
        <taxon>Pseudomonadati</taxon>
        <taxon>Pseudomonadota</taxon>
        <taxon>Gammaproteobacteria</taxon>
        <taxon>Pasteurellales</taxon>
        <taxon>Pasteurellaceae</taxon>
        <taxon>Haemophilus</taxon>
    </lineage>
</organism>
<dbReference type="Gene3D" id="3.80.10.10">
    <property type="entry name" value="Ribonuclease Inhibitor"/>
    <property type="match status" value="1"/>
</dbReference>
<dbReference type="SUPFAM" id="SSF52058">
    <property type="entry name" value="L domain-like"/>
    <property type="match status" value="1"/>
</dbReference>
<dbReference type="Proteomes" id="UP000190867">
    <property type="component" value="Unassembled WGS sequence"/>
</dbReference>
<reference evidence="1 2" key="1">
    <citation type="submission" date="2017-02" db="EMBL/GenBank/DDBJ databases">
        <title>Draft genome sequence of Haemophilus paracuniculus CCUG 43573 type strain.</title>
        <authorList>
            <person name="Engstrom-Jakobsson H."/>
            <person name="Salva-Serra F."/>
            <person name="Thorell K."/>
            <person name="Gonzales-Siles L."/>
            <person name="Karlsson R."/>
            <person name="Boulund F."/>
            <person name="Engstrand L."/>
            <person name="Kristiansson E."/>
            <person name="Moore E."/>
        </authorList>
    </citation>
    <scope>NUCLEOTIDE SEQUENCE [LARGE SCALE GENOMIC DNA]</scope>
    <source>
        <strain evidence="1 2">CCUG 43573</strain>
    </source>
</reference>
<dbReference type="AlphaFoldDB" id="A0A1T0AUN9"/>
<dbReference type="OrthoDB" id="1490745at2"/>
<name>A0A1T0AUN9_9PAST</name>
<dbReference type="InterPro" id="IPR001611">
    <property type="entry name" value="Leu-rich_rpt"/>
</dbReference>
<evidence type="ECO:0000313" key="2">
    <source>
        <dbReference type="Proteomes" id="UP000190867"/>
    </source>
</evidence>
<dbReference type="EMBL" id="MUYA01000002">
    <property type="protein sequence ID" value="OOS00580.1"/>
    <property type="molecule type" value="Genomic_DNA"/>
</dbReference>
<comment type="caution">
    <text evidence="1">The sequence shown here is derived from an EMBL/GenBank/DDBJ whole genome shotgun (WGS) entry which is preliminary data.</text>
</comment>
<evidence type="ECO:0008006" key="3">
    <source>
        <dbReference type="Google" id="ProtNLM"/>
    </source>
</evidence>
<accession>A0A1T0AUN9</accession>
<dbReference type="InterPro" id="IPR032675">
    <property type="entry name" value="LRR_dom_sf"/>
</dbReference>
<dbReference type="RefSeq" id="WP_078236073.1">
    <property type="nucleotide sequence ID" value="NZ_MUYA01000002.1"/>
</dbReference>
<gene>
    <name evidence="1" type="ORF">B0187_01360</name>
</gene>
<proteinExistence type="predicted"/>
<keyword evidence="2" id="KW-1185">Reference proteome</keyword>
<protein>
    <recommendedName>
        <fullName evidence="3">Leucine-rich repeat domain-containing protein</fullName>
    </recommendedName>
</protein>
<sequence length="106" mass="12212">MSNLEKIESADDVLAWWNGLPKKWKDLLIKGIERDPNFESLVEIYQHNKEIPDVSILYELKNLKKFYLSCAGVSDISFLSSLENLERLLLESNNISDISVLSKLKN</sequence>
<dbReference type="PROSITE" id="PS51450">
    <property type="entry name" value="LRR"/>
    <property type="match status" value="1"/>
</dbReference>